<name>A0ABS4R7W7_9HYPH</name>
<organism evidence="1 2">
    <name type="scientific">Sinorhizobium kostiense</name>
    <dbReference type="NCBI Taxonomy" id="76747"/>
    <lineage>
        <taxon>Bacteria</taxon>
        <taxon>Pseudomonadati</taxon>
        <taxon>Pseudomonadota</taxon>
        <taxon>Alphaproteobacteria</taxon>
        <taxon>Hyphomicrobiales</taxon>
        <taxon>Rhizobiaceae</taxon>
        <taxon>Sinorhizobium/Ensifer group</taxon>
        <taxon>Sinorhizobium</taxon>
    </lineage>
</organism>
<dbReference type="Proteomes" id="UP000730739">
    <property type="component" value="Unassembled WGS sequence"/>
</dbReference>
<keyword evidence="2" id="KW-1185">Reference proteome</keyword>
<dbReference type="RefSeq" id="WP_209606432.1">
    <property type="nucleotide sequence ID" value="NZ_JAGILA010000010.1"/>
</dbReference>
<evidence type="ECO:0008006" key="3">
    <source>
        <dbReference type="Google" id="ProtNLM"/>
    </source>
</evidence>
<proteinExistence type="predicted"/>
<protein>
    <recommendedName>
        <fullName evidence="3">Secreted protein</fullName>
    </recommendedName>
</protein>
<dbReference type="EMBL" id="JAGILA010000010">
    <property type="protein sequence ID" value="MBP2238993.1"/>
    <property type="molecule type" value="Genomic_DNA"/>
</dbReference>
<sequence length="70" mass="7768">MAPVLFLKVRLAHVYIAANRTLLPAAFHRRLARDEEEPSSLSTFTKQGRPLWSASLVSNGVANDEHCHVA</sequence>
<accession>A0ABS4R7W7</accession>
<gene>
    <name evidence="1" type="ORF">J2Z31_005534</name>
</gene>
<evidence type="ECO:0000313" key="1">
    <source>
        <dbReference type="EMBL" id="MBP2238993.1"/>
    </source>
</evidence>
<comment type="caution">
    <text evidence="1">The sequence shown here is derived from an EMBL/GenBank/DDBJ whole genome shotgun (WGS) entry which is preliminary data.</text>
</comment>
<evidence type="ECO:0000313" key="2">
    <source>
        <dbReference type="Proteomes" id="UP000730739"/>
    </source>
</evidence>
<reference evidence="1 2" key="1">
    <citation type="submission" date="2021-03" db="EMBL/GenBank/DDBJ databases">
        <title>Genomic Encyclopedia of Type Strains, Phase IV (KMG-IV): sequencing the most valuable type-strain genomes for metagenomic binning, comparative biology and taxonomic classification.</title>
        <authorList>
            <person name="Goeker M."/>
        </authorList>
    </citation>
    <scope>NUCLEOTIDE SEQUENCE [LARGE SCALE GENOMIC DNA]</scope>
    <source>
        <strain evidence="1 2">DSM 13372</strain>
    </source>
</reference>